<evidence type="ECO:0000313" key="14">
    <source>
        <dbReference type="Proteomes" id="UP001162802"/>
    </source>
</evidence>
<feature type="domain" description="HAMP" evidence="12">
    <location>
        <begin position="199"/>
        <end position="254"/>
    </location>
</feature>
<dbReference type="Gene3D" id="1.10.287.130">
    <property type="match status" value="1"/>
</dbReference>
<dbReference type="CDD" id="cd00082">
    <property type="entry name" value="HisKA"/>
    <property type="match status" value="1"/>
</dbReference>
<evidence type="ECO:0000256" key="3">
    <source>
        <dbReference type="ARBA" id="ARBA00012438"/>
    </source>
</evidence>
<dbReference type="SUPFAM" id="SSF55874">
    <property type="entry name" value="ATPase domain of HSP90 chaperone/DNA topoisomerase II/histidine kinase"/>
    <property type="match status" value="1"/>
</dbReference>
<keyword evidence="10" id="KW-0472">Membrane</keyword>
<keyword evidence="14" id="KW-1185">Reference proteome</keyword>
<dbReference type="InterPro" id="IPR013727">
    <property type="entry name" value="2CSK_N"/>
</dbReference>
<keyword evidence="5" id="KW-0808">Transferase</keyword>
<dbReference type="RefSeq" id="WP_243802279.1">
    <property type="nucleotide sequence ID" value="NZ_JALHAT010000039.1"/>
</dbReference>
<comment type="catalytic activity">
    <reaction evidence="1">
        <text>ATP + protein L-histidine = ADP + protein N-phospho-L-histidine.</text>
        <dbReference type="EC" id="2.7.13.3"/>
    </reaction>
</comment>
<comment type="caution">
    <text evidence="13">The sequence shown here is derived from an EMBL/GenBank/DDBJ whole genome shotgun (WGS) entry which is preliminary data.</text>
</comment>
<dbReference type="SMART" id="SM00387">
    <property type="entry name" value="HATPase_c"/>
    <property type="match status" value="1"/>
</dbReference>
<accession>A0ABT0AGT5</accession>
<dbReference type="Proteomes" id="UP001162802">
    <property type="component" value="Unassembled WGS sequence"/>
</dbReference>
<dbReference type="Pfam" id="PF08521">
    <property type="entry name" value="2CSK_N"/>
    <property type="match status" value="1"/>
</dbReference>
<name>A0ABT0AGT5_9SPHN</name>
<dbReference type="Pfam" id="PF00512">
    <property type="entry name" value="HisKA"/>
    <property type="match status" value="1"/>
</dbReference>
<dbReference type="EC" id="2.7.13.3" evidence="3"/>
<feature type="transmembrane region" description="Helical" evidence="10">
    <location>
        <begin position="175"/>
        <end position="194"/>
    </location>
</feature>
<dbReference type="PROSITE" id="PS50885">
    <property type="entry name" value="HAMP"/>
    <property type="match status" value="1"/>
</dbReference>
<dbReference type="PANTHER" id="PTHR45436:SF1">
    <property type="entry name" value="SENSOR PROTEIN QSEC"/>
    <property type="match status" value="1"/>
</dbReference>
<proteinExistence type="predicted"/>
<evidence type="ECO:0000256" key="4">
    <source>
        <dbReference type="ARBA" id="ARBA00022553"/>
    </source>
</evidence>
<dbReference type="InterPro" id="IPR003594">
    <property type="entry name" value="HATPase_dom"/>
</dbReference>
<dbReference type="PROSITE" id="PS50109">
    <property type="entry name" value="HIS_KIN"/>
    <property type="match status" value="1"/>
</dbReference>
<dbReference type="EMBL" id="JALHAT010000039">
    <property type="protein sequence ID" value="MCJ1962375.1"/>
    <property type="molecule type" value="Genomic_DNA"/>
</dbReference>
<evidence type="ECO:0000256" key="8">
    <source>
        <dbReference type="ARBA" id="ARBA00022989"/>
    </source>
</evidence>
<dbReference type="SMART" id="SM00388">
    <property type="entry name" value="HisKA"/>
    <property type="match status" value="1"/>
</dbReference>
<feature type="transmembrane region" description="Helical" evidence="10">
    <location>
        <begin position="24"/>
        <end position="47"/>
    </location>
</feature>
<comment type="subcellular location">
    <subcellularLocation>
        <location evidence="2">Membrane</location>
    </subcellularLocation>
</comment>
<protein>
    <recommendedName>
        <fullName evidence="3">histidine kinase</fullName>
        <ecNumber evidence="3">2.7.13.3</ecNumber>
    </recommendedName>
</protein>
<evidence type="ECO:0000313" key="13">
    <source>
        <dbReference type="EMBL" id="MCJ1962375.1"/>
    </source>
</evidence>
<keyword evidence="7 13" id="KW-0418">Kinase</keyword>
<dbReference type="InterPro" id="IPR050428">
    <property type="entry name" value="TCS_sensor_his_kinase"/>
</dbReference>
<dbReference type="InterPro" id="IPR003660">
    <property type="entry name" value="HAMP_dom"/>
</dbReference>
<evidence type="ECO:0000256" key="6">
    <source>
        <dbReference type="ARBA" id="ARBA00022692"/>
    </source>
</evidence>
<dbReference type="PANTHER" id="PTHR45436">
    <property type="entry name" value="SENSOR HISTIDINE KINASE YKOH"/>
    <property type="match status" value="1"/>
</dbReference>
<evidence type="ECO:0000256" key="5">
    <source>
        <dbReference type="ARBA" id="ARBA00022679"/>
    </source>
</evidence>
<dbReference type="Gene3D" id="3.30.565.10">
    <property type="entry name" value="Histidine kinase-like ATPase, C-terminal domain"/>
    <property type="match status" value="1"/>
</dbReference>
<evidence type="ECO:0000256" key="1">
    <source>
        <dbReference type="ARBA" id="ARBA00000085"/>
    </source>
</evidence>
<evidence type="ECO:0000256" key="7">
    <source>
        <dbReference type="ARBA" id="ARBA00022777"/>
    </source>
</evidence>
<dbReference type="GO" id="GO:0016301">
    <property type="term" value="F:kinase activity"/>
    <property type="evidence" value="ECO:0007669"/>
    <property type="project" value="UniProtKB-KW"/>
</dbReference>
<evidence type="ECO:0000256" key="10">
    <source>
        <dbReference type="SAM" id="Phobius"/>
    </source>
</evidence>
<keyword evidence="4" id="KW-0597">Phosphoprotein</keyword>
<keyword evidence="9" id="KW-0902">Two-component regulatory system</keyword>
<dbReference type="InterPro" id="IPR036890">
    <property type="entry name" value="HATPase_C_sf"/>
</dbReference>
<dbReference type="InterPro" id="IPR005467">
    <property type="entry name" value="His_kinase_dom"/>
</dbReference>
<evidence type="ECO:0000256" key="9">
    <source>
        <dbReference type="ARBA" id="ARBA00023012"/>
    </source>
</evidence>
<keyword evidence="6 10" id="KW-0812">Transmembrane</keyword>
<evidence type="ECO:0000259" key="11">
    <source>
        <dbReference type="PROSITE" id="PS50109"/>
    </source>
</evidence>
<dbReference type="InterPro" id="IPR036097">
    <property type="entry name" value="HisK_dim/P_sf"/>
</dbReference>
<sequence>MPAEPQRETGAPAEPRTPALRSRLLLAMIAPMAGVAIVLALIGAVIVTRVVRTGNDRVLGGALAAIAESVQVEHGKLLVFPLHPAALAMLETPQGDTVTYRLALGARTLSGRRDLPAPEDITALPRSEPAFRYITYQGQRLRLAEMRRPLPGLSDPVLVQVGETLGHRQALRRRLIAALVLGEALLVGLAVLLLRPALSWSLRPLARLRDAVAGRKVPGAPDLSPLDAGPLPRELRPLAEAFDSLLARLDAATAGIRRFTADASHQMRTPLSALKVQVALARRGEPHALAAIADATERLEHLMTQLLVLARAEEAGVPSAREQVNLREVAIAVVNRHIGQAIDAGIDLVLDAPQAGAVCVSGHRTLVFEILANLIDNAIRYGAGAHDATITVAITAPGTISVRDTGPGLSETDLARLGARFVRLESSVGTRGSGLGFAIVRSAARRMEARVEVANAHPGLCVTLIFPEEG</sequence>
<keyword evidence="8 10" id="KW-1133">Transmembrane helix</keyword>
<dbReference type="InterPro" id="IPR003661">
    <property type="entry name" value="HisK_dim/P_dom"/>
</dbReference>
<evidence type="ECO:0000256" key="2">
    <source>
        <dbReference type="ARBA" id="ARBA00004370"/>
    </source>
</evidence>
<dbReference type="Pfam" id="PF02518">
    <property type="entry name" value="HATPase_c"/>
    <property type="match status" value="1"/>
</dbReference>
<dbReference type="CDD" id="cd00075">
    <property type="entry name" value="HATPase"/>
    <property type="match status" value="1"/>
</dbReference>
<evidence type="ECO:0000259" key="12">
    <source>
        <dbReference type="PROSITE" id="PS50885"/>
    </source>
</evidence>
<organism evidence="13 14">
    <name type="scientific">Novosphingobium mangrovi</name>
    <name type="common">ex Hu et al. 2023</name>
    <dbReference type="NCBI Taxonomy" id="2930094"/>
    <lineage>
        <taxon>Bacteria</taxon>
        <taxon>Pseudomonadati</taxon>
        <taxon>Pseudomonadota</taxon>
        <taxon>Alphaproteobacteria</taxon>
        <taxon>Sphingomonadales</taxon>
        <taxon>Sphingomonadaceae</taxon>
        <taxon>Novosphingobium</taxon>
    </lineage>
</organism>
<feature type="domain" description="Histidine kinase" evidence="11">
    <location>
        <begin position="262"/>
        <end position="470"/>
    </location>
</feature>
<reference evidence="13" key="1">
    <citation type="submission" date="2022-03" db="EMBL/GenBank/DDBJ databases">
        <title>Identification of a novel bacterium isolated from mangrove sediments.</title>
        <authorList>
            <person name="Pan X."/>
        </authorList>
    </citation>
    <scope>NUCLEOTIDE SEQUENCE</scope>
    <source>
        <strain evidence="13">B2637</strain>
    </source>
</reference>
<gene>
    <name evidence="13" type="ORF">MTR65_16905</name>
</gene>
<dbReference type="SUPFAM" id="SSF47384">
    <property type="entry name" value="Homodimeric domain of signal transducing histidine kinase"/>
    <property type="match status" value="1"/>
</dbReference>